<dbReference type="InterPro" id="IPR015273">
    <property type="entry name" value="Cys-tRNA-synt_Ia_DALR"/>
</dbReference>
<comment type="subunit">
    <text evidence="3 12">Monomer.</text>
</comment>
<keyword evidence="9 12" id="KW-0067">ATP-binding</keyword>
<evidence type="ECO:0000256" key="7">
    <source>
        <dbReference type="ARBA" id="ARBA00022741"/>
    </source>
</evidence>
<dbReference type="NCBIfam" id="TIGR00435">
    <property type="entry name" value="cysS"/>
    <property type="match status" value="1"/>
</dbReference>
<evidence type="ECO:0000313" key="15">
    <source>
        <dbReference type="Proteomes" id="UP001595711"/>
    </source>
</evidence>
<feature type="short sequence motif" description="'HIGH' region" evidence="12">
    <location>
        <begin position="31"/>
        <end position="41"/>
    </location>
</feature>
<dbReference type="SUPFAM" id="SSF47323">
    <property type="entry name" value="Anticodon-binding domain of a subclass of class I aminoacyl-tRNA synthetases"/>
    <property type="match status" value="1"/>
</dbReference>
<dbReference type="CDD" id="cd00672">
    <property type="entry name" value="CysRS_core"/>
    <property type="match status" value="1"/>
</dbReference>
<evidence type="ECO:0000259" key="13">
    <source>
        <dbReference type="SMART" id="SM00840"/>
    </source>
</evidence>
<keyword evidence="6 12" id="KW-0479">Metal-binding</keyword>
<dbReference type="InterPro" id="IPR032678">
    <property type="entry name" value="tRNA-synt_1_cat_dom"/>
</dbReference>
<dbReference type="InterPro" id="IPR024909">
    <property type="entry name" value="Cys-tRNA/MSH_ligase"/>
</dbReference>
<dbReference type="InterPro" id="IPR056411">
    <property type="entry name" value="CysS_C"/>
</dbReference>
<feature type="binding site" evidence="12">
    <location>
        <position position="271"/>
    </location>
    <ligand>
        <name>ATP</name>
        <dbReference type="ChEBI" id="CHEBI:30616"/>
    </ligand>
</feature>
<dbReference type="Gene3D" id="3.40.50.620">
    <property type="entry name" value="HUPs"/>
    <property type="match status" value="1"/>
</dbReference>
<evidence type="ECO:0000256" key="11">
    <source>
        <dbReference type="ARBA" id="ARBA00023146"/>
    </source>
</evidence>
<keyword evidence="8 12" id="KW-0862">Zinc</keyword>
<dbReference type="InterPro" id="IPR015803">
    <property type="entry name" value="Cys-tRNA-ligase"/>
</dbReference>
<evidence type="ECO:0000256" key="9">
    <source>
        <dbReference type="ARBA" id="ARBA00022840"/>
    </source>
</evidence>
<dbReference type="EMBL" id="JBHRYJ010000001">
    <property type="protein sequence ID" value="MFC3674260.1"/>
    <property type="molecule type" value="Genomic_DNA"/>
</dbReference>
<dbReference type="SMART" id="SM00840">
    <property type="entry name" value="DALR_2"/>
    <property type="match status" value="1"/>
</dbReference>
<evidence type="ECO:0000256" key="8">
    <source>
        <dbReference type="ARBA" id="ARBA00022833"/>
    </source>
</evidence>
<keyword evidence="5 12" id="KW-0436">Ligase</keyword>
<accession>A0ABV7VAQ2</accession>
<dbReference type="SUPFAM" id="SSF52374">
    <property type="entry name" value="Nucleotidylyl transferase"/>
    <property type="match status" value="1"/>
</dbReference>
<comment type="cofactor">
    <cofactor evidence="12">
        <name>Zn(2+)</name>
        <dbReference type="ChEBI" id="CHEBI:29105"/>
    </cofactor>
    <text evidence="12">Binds 1 zinc ion per subunit.</text>
</comment>
<feature type="binding site" evidence="12">
    <location>
        <position position="239"/>
    </location>
    <ligand>
        <name>Zn(2+)</name>
        <dbReference type="ChEBI" id="CHEBI:29105"/>
    </ligand>
</feature>
<feature type="short sequence motif" description="'KMSKS' region" evidence="12">
    <location>
        <begin position="268"/>
        <end position="272"/>
    </location>
</feature>
<evidence type="ECO:0000256" key="2">
    <source>
        <dbReference type="ARBA" id="ARBA00005594"/>
    </source>
</evidence>
<evidence type="ECO:0000256" key="5">
    <source>
        <dbReference type="ARBA" id="ARBA00022598"/>
    </source>
</evidence>
<comment type="catalytic activity">
    <reaction evidence="12">
        <text>tRNA(Cys) + L-cysteine + ATP = L-cysteinyl-tRNA(Cys) + AMP + diphosphate</text>
        <dbReference type="Rhea" id="RHEA:17773"/>
        <dbReference type="Rhea" id="RHEA-COMP:9661"/>
        <dbReference type="Rhea" id="RHEA-COMP:9679"/>
        <dbReference type="ChEBI" id="CHEBI:30616"/>
        <dbReference type="ChEBI" id="CHEBI:33019"/>
        <dbReference type="ChEBI" id="CHEBI:35235"/>
        <dbReference type="ChEBI" id="CHEBI:78442"/>
        <dbReference type="ChEBI" id="CHEBI:78517"/>
        <dbReference type="ChEBI" id="CHEBI:456215"/>
        <dbReference type="EC" id="6.1.1.16"/>
    </reaction>
</comment>
<evidence type="ECO:0000256" key="6">
    <source>
        <dbReference type="ARBA" id="ARBA00022723"/>
    </source>
</evidence>
<dbReference type="Pfam" id="PF09190">
    <property type="entry name" value="DALR_2"/>
    <property type="match status" value="1"/>
</dbReference>
<evidence type="ECO:0000256" key="10">
    <source>
        <dbReference type="ARBA" id="ARBA00022917"/>
    </source>
</evidence>
<sequence length="459" mass="50368">MQIQLYNTLTRQKENFVPQDPQRVTMYVCGPTVYNYAHIGNARPVVVFDTLYRLLQQAYPQVVYVRNVTDVDDKINAAAKAEGVPIGTITERYHTVYSDDMAALGALPPVIEPRVTRHIPAIVAMIERLVASGHAYPAEGHVLFSVPSFAEYGRLSGRSRDDMVAGARVEVAPYKRDPADFVLWKPSPPDLPGWDSPWGRGRPGWHIECSAMIEQNLGPATIDIHGGGHDLIFPHHENEIAQSTCAHGGRLFSRYWMHNGFVNIESEKMSKSIGNVLLVHDLLKQAPGEAIRLALLSAHYRQPLDWTAAGLREAKAQLDRLYRALDGLKDVTAGSDTAPDGFVAALADDLNTPKALAELHQLASAANKATDPAERARLKGQLQAAGRLLGLLQQDPAAWLKGDVAADVDVAEIEGLIAARRAARARKDWVESDRIRDTLAARGVLLEDKAGETTWRVAS</sequence>
<dbReference type="Gene3D" id="1.20.120.1910">
    <property type="entry name" value="Cysteine-tRNA ligase, C-terminal anti-codon recognition domain"/>
    <property type="match status" value="1"/>
</dbReference>
<evidence type="ECO:0000256" key="1">
    <source>
        <dbReference type="ARBA" id="ARBA00004496"/>
    </source>
</evidence>
<keyword evidence="15" id="KW-1185">Reference proteome</keyword>
<evidence type="ECO:0000256" key="4">
    <source>
        <dbReference type="ARBA" id="ARBA00022490"/>
    </source>
</evidence>
<dbReference type="PANTHER" id="PTHR10890:SF3">
    <property type="entry name" value="CYSTEINE--TRNA LIGASE, CYTOPLASMIC"/>
    <property type="match status" value="1"/>
</dbReference>
<reference evidence="15" key="1">
    <citation type="journal article" date="2019" name="Int. J. Syst. Evol. Microbiol.">
        <title>The Global Catalogue of Microorganisms (GCM) 10K type strain sequencing project: providing services to taxonomists for standard genome sequencing and annotation.</title>
        <authorList>
            <consortium name="The Broad Institute Genomics Platform"/>
            <consortium name="The Broad Institute Genome Sequencing Center for Infectious Disease"/>
            <person name="Wu L."/>
            <person name="Ma J."/>
        </authorList>
    </citation>
    <scope>NUCLEOTIDE SEQUENCE [LARGE SCALE GENOMIC DNA]</scope>
    <source>
        <strain evidence="15">KCTC 42182</strain>
    </source>
</reference>
<proteinExistence type="inferred from homology"/>
<protein>
    <recommendedName>
        <fullName evidence="12">Cysteine--tRNA ligase</fullName>
        <ecNumber evidence="12">6.1.1.16</ecNumber>
    </recommendedName>
    <alternativeName>
        <fullName evidence="12">Cysteinyl-tRNA synthetase</fullName>
        <shortName evidence="12">CysRS</shortName>
    </alternativeName>
</protein>
<dbReference type="Proteomes" id="UP001595711">
    <property type="component" value="Unassembled WGS sequence"/>
</dbReference>
<keyword evidence="10 12" id="KW-0648">Protein biosynthesis</keyword>
<keyword evidence="11 12" id="KW-0030">Aminoacyl-tRNA synthetase</keyword>
<keyword evidence="4 12" id="KW-0963">Cytoplasm</keyword>
<dbReference type="InterPro" id="IPR009080">
    <property type="entry name" value="tRNAsynth_Ia_anticodon-bd"/>
</dbReference>
<dbReference type="HAMAP" id="MF_00041">
    <property type="entry name" value="Cys_tRNA_synth"/>
    <property type="match status" value="1"/>
</dbReference>
<dbReference type="PANTHER" id="PTHR10890">
    <property type="entry name" value="CYSTEINYL-TRNA SYNTHETASE"/>
    <property type="match status" value="1"/>
</dbReference>
<dbReference type="PRINTS" id="PR00983">
    <property type="entry name" value="TRNASYNTHCYS"/>
</dbReference>
<dbReference type="InterPro" id="IPR014729">
    <property type="entry name" value="Rossmann-like_a/b/a_fold"/>
</dbReference>
<feature type="binding site" evidence="12">
    <location>
        <position position="235"/>
    </location>
    <ligand>
        <name>Zn(2+)</name>
        <dbReference type="ChEBI" id="CHEBI:29105"/>
    </ligand>
</feature>
<feature type="binding site" evidence="12">
    <location>
        <position position="29"/>
    </location>
    <ligand>
        <name>Zn(2+)</name>
        <dbReference type="ChEBI" id="CHEBI:29105"/>
    </ligand>
</feature>
<dbReference type="EC" id="6.1.1.16" evidence="12"/>
<organism evidence="14 15">
    <name type="scientific">Ferrovibrio xuzhouensis</name>
    <dbReference type="NCBI Taxonomy" id="1576914"/>
    <lineage>
        <taxon>Bacteria</taxon>
        <taxon>Pseudomonadati</taxon>
        <taxon>Pseudomonadota</taxon>
        <taxon>Alphaproteobacteria</taxon>
        <taxon>Rhodospirillales</taxon>
        <taxon>Rhodospirillaceae</taxon>
        <taxon>Ferrovibrio</taxon>
    </lineage>
</organism>
<dbReference type="GO" id="GO:0004817">
    <property type="term" value="F:cysteine-tRNA ligase activity"/>
    <property type="evidence" value="ECO:0007669"/>
    <property type="project" value="UniProtKB-EC"/>
</dbReference>
<keyword evidence="7 12" id="KW-0547">Nucleotide-binding</keyword>
<dbReference type="Pfam" id="PF23493">
    <property type="entry name" value="CysS_C"/>
    <property type="match status" value="1"/>
</dbReference>
<dbReference type="RefSeq" id="WP_379720898.1">
    <property type="nucleotide sequence ID" value="NZ_JBHRYJ010000001.1"/>
</dbReference>
<feature type="binding site" evidence="12">
    <location>
        <position position="209"/>
    </location>
    <ligand>
        <name>Zn(2+)</name>
        <dbReference type="ChEBI" id="CHEBI:29105"/>
    </ligand>
</feature>
<feature type="domain" description="Cysteinyl-tRNA synthetase class Ia DALR" evidence="13">
    <location>
        <begin position="341"/>
        <end position="400"/>
    </location>
</feature>
<evidence type="ECO:0000256" key="3">
    <source>
        <dbReference type="ARBA" id="ARBA00011245"/>
    </source>
</evidence>
<comment type="similarity">
    <text evidence="2 12">Belongs to the class-I aminoacyl-tRNA synthetase family.</text>
</comment>
<evidence type="ECO:0000256" key="12">
    <source>
        <dbReference type="HAMAP-Rule" id="MF_00041"/>
    </source>
</evidence>
<evidence type="ECO:0000313" key="14">
    <source>
        <dbReference type="EMBL" id="MFC3674260.1"/>
    </source>
</evidence>
<dbReference type="Pfam" id="PF01406">
    <property type="entry name" value="tRNA-synt_1e"/>
    <property type="match status" value="1"/>
</dbReference>
<comment type="subcellular location">
    <subcellularLocation>
        <location evidence="1 12">Cytoplasm</location>
    </subcellularLocation>
</comment>
<name>A0ABV7VAQ2_9PROT</name>
<gene>
    <name evidence="12 14" type="primary">cysS</name>
    <name evidence="14" type="ORF">ACFOOQ_01815</name>
</gene>
<comment type="caution">
    <text evidence="14">The sequence shown here is derived from an EMBL/GenBank/DDBJ whole genome shotgun (WGS) entry which is preliminary data.</text>
</comment>